<reference evidence="1" key="1">
    <citation type="journal article" date="2020" name="Stud. Mycol.">
        <title>101 Dothideomycetes genomes: a test case for predicting lifestyles and emergence of pathogens.</title>
        <authorList>
            <person name="Haridas S."/>
            <person name="Albert R."/>
            <person name="Binder M."/>
            <person name="Bloem J."/>
            <person name="Labutti K."/>
            <person name="Salamov A."/>
            <person name="Andreopoulos B."/>
            <person name="Baker S."/>
            <person name="Barry K."/>
            <person name="Bills G."/>
            <person name="Bluhm B."/>
            <person name="Cannon C."/>
            <person name="Castanera R."/>
            <person name="Culley D."/>
            <person name="Daum C."/>
            <person name="Ezra D."/>
            <person name="Gonzalez J."/>
            <person name="Henrissat B."/>
            <person name="Kuo A."/>
            <person name="Liang C."/>
            <person name="Lipzen A."/>
            <person name="Lutzoni F."/>
            <person name="Magnuson J."/>
            <person name="Mondo S."/>
            <person name="Nolan M."/>
            <person name="Ohm R."/>
            <person name="Pangilinan J."/>
            <person name="Park H.-J."/>
            <person name="Ramirez L."/>
            <person name="Alfaro M."/>
            <person name="Sun H."/>
            <person name="Tritt A."/>
            <person name="Yoshinaga Y."/>
            <person name="Zwiers L.-H."/>
            <person name="Turgeon B."/>
            <person name="Goodwin S."/>
            <person name="Spatafora J."/>
            <person name="Crous P."/>
            <person name="Grigoriev I."/>
        </authorList>
    </citation>
    <scope>NUCLEOTIDE SEQUENCE</scope>
    <source>
        <strain evidence="1">CBS 269.34</strain>
    </source>
</reference>
<dbReference type="OrthoDB" id="5216044at2759"/>
<accession>A0A6A6REA2</accession>
<dbReference type="EMBL" id="MU004181">
    <property type="protein sequence ID" value="KAF2503178.1"/>
    <property type="molecule type" value="Genomic_DNA"/>
</dbReference>
<dbReference type="Proteomes" id="UP000799750">
    <property type="component" value="Unassembled WGS sequence"/>
</dbReference>
<dbReference type="AlphaFoldDB" id="A0A6A6REA2"/>
<evidence type="ECO:0000313" key="2">
    <source>
        <dbReference type="Proteomes" id="UP000799750"/>
    </source>
</evidence>
<name>A0A6A6REA2_9PEZI</name>
<evidence type="ECO:0000313" key="1">
    <source>
        <dbReference type="EMBL" id="KAF2503178.1"/>
    </source>
</evidence>
<keyword evidence="2" id="KW-1185">Reference proteome</keyword>
<proteinExistence type="predicted"/>
<protein>
    <submittedName>
        <fullName evidence="1">Uncharacterized protein</fullName>
    </submittedName>
</protein>
<sequence length="76" mass="8495">MIKQCRSSSWLLVCAASERPFPSFTEPLPRMAILAPDSDSIFLRVLPRGPISRPTVSSKEKYVSVCLSKILRQACK</sequence>
<gene>
    <name evidence="1" type="ORF">BU16DRAFT_31983</name>
</gene>
<organism evidence="1 2">
    <name type="scientific">Lophium mytilinum</name>
    <dbReference type="NCBI Taxonomy" id="390894"/>
    <lineage>
        <taxon>Eukaryota</taxon>
        <taxon>Fungi</taxon>
        <taxon>Dikarya</taxon>
        <taxon>Ascomycota</taxon>
        <taxon>Pezizomycotina</taxon>
        <taxon>Dothideomycetes</taxon>
        <taxon>Pleosporomycetidae</taxon>
        <taxon>Mytilinidiales</taxon>
        <taxon>Mytilinidiaceae</taxon>
        <taxon>Lophium</taxon>
    </lineage>
</organism>